<evidence type="ECO:0000313" key="2">
    <source>
        <dbReference type="Proteomes" id="UP000296049"/>
    </source>
</evidence>
<organism evidence="1 2">
    <name type="scientific">Anas platyrhynchos</name>
    <name type="common">Mallard</name>
    <name type="synonym">Anas boschas</name>
    <dbReference type="NCBI Taxonomy" id="8839"/>
    <lineage>
        <taxon>Eukaryota</taxon>
        <taxon>Metazoa</taxon>
        <taxon>Chordata</taxon>
        <taxon>Craniata</taxon>
        <taxon>Vertebrata</taxon>
        <taxon>Euteleostomi</taxon>
        <taxon>Archelosauria</taxon>
        <taxon>Archosauria</taxon>
        <taxon>Dinosauria</taxon>
        <taxon>Saurischia</taxon>
        <taxon>Theropoda</taxon>
        <taxon>Coelurosauria</taxon>
        <taxon>Aves</taxon>
        <taxon>Neognathae</taxon>
        <taxon>Galloanserae</taxon>
        <taxon>Anseriformes</taxon>
        <taxon>Anatidae</taxon>
        <taxon>Anatinae</taxon>
        <taxon>Anas</taxon>
    </lineage>
</organism>
<dbReference type="EMBL" id="KB744772">
    <property type="protein sequence ID" value="EOA94422.1"/>
    <property type="molecule type" value="Genomic_DNA"/>
</dbReference>
<dbReference type="Proteomes" id="UP000296049">
    <property type="component" value="Unassembled WGS sequence"/>
</dbReference>
<sequence>MQSSTNCSMLRAKGDSCHLPTQLSPHTVPKTFCHRILELEDKVATGLVKAMADEQGCVQSRSACTQVEQAVWAASAHPSLQILHPVPAMRHGCSAASVGCMGVEEEKDMENPT</sequence>
<evidence type="ECO:0000313" key="1">
    <source>
        <dbReference type="EMBL" id="EOA94422.1"/>
    </source>
</evidence>
<accession>R0L2F1</accession>
<gene>
    <name evidence="1" type="ORF">Anapl_10921</name>
</gene>
<proteinExistence type="predicted"/>
<protein>
    <submittedName>
        <fullName evidence="1">Uncharacterized protein</fullName>
    </submittedName>
</protein>
<reference evidence="2" key="1">
    <citation type="journal article" date="2013" name="Nat. Genet.">
        <title>The duck genome and transcriptome provide insight into an avian influenza virus reservoir species.</title>
        <authorList>
            <person name="Huang Y."/>
            <person name="Li Y."/>
            <person name="Burt D.W."/>
            <person name="Chen H."/>
            <person name="Zhang Y."/>
            <person name="Qian W."/>
            <person name="Kim H."/>
            <person name="Gan S."/>
            <person name="Zhao Y."/>
            <person name="Li J."/>
            <person name="Yi K."/>
            <person name="Feng H."/>
            <person name="Zhu P."/>
            <person name="Li B."/>
            <person name="Liu Q."/>
            <person name="Fairley S."/>
            <person name="Magor K.E."/>
            <person name="Du Z."/>
            <person name="Hu X."/>
            <person name="Goodman L."/>
            <person name="Tafer H."/>
            <person name="Vignal A."/>
            <person name="Lee T."/>
            <person name="Kim K.W."/>
            <person name="Sheng Z."/>
            <person name="An Y."/>
            <person name="Searle S."/>
            <person name="Herrero J."/>
            <person name="Groenen M.A."/>
            <person name="Crooijmans R.P."/>
            <person name="Faraut T."/>
            <person name="Cai Q."/>
            <person name="Webster R.G."/>
            <person name="Aldridge J.R."/>
            <person name="Warren W.C."/>
            <person name="Bartschat S."/>
            <person name="Kehr S."/>
            <person name="Marz M."/>
            <person name="Stadler P.F."/>
            <person name="Smith J."/>
            <person name="Kraus R.H."/>
            <person name="Zhao Y."/>
            <person name="Ren L."/>
            <person name="Fei J."/>
            <person name="Morisson M."/>
            <person name="Kaiser P."/>
            <person name="Griffin D.K."/>
            <person name="Rao M."/>
            <person name="Pitel F."/>
            <person name="Wang J."/>
            <person name="Li N."/>
        </authorList>
    </citation>
    <scope>NUCLEOTIDE SEQUENCE [LARGE SCALE GENOMIC DNA]</scope>
</reference>
<dbReference type="AlphaFoldDB" id="R0L2F1"/>
<keyword evidence="2" id="KW-1185">Reference proteome</keyword>
<name>R0L2F1_ANAPL</name>